<evidence type="ECO:0000256" key="5">
    <source>
        <dbReference type="ARBA" id="ARBA00023136"/>
    </source>
</evidence>
<evidence type="ECO:0000259" key="8">
    <source>
        <dbReference type="Pfam" id="PF02706"/>
    </source>
</evidence>
<evidence type="ECO:0000256" key="1">
    <source>
        <dbReference type="ARBA" id="ARBA00004651"/>
    </source>
</evidence>
<reference evidence="9" key="1">
    <citation type="submission" date="2019-06" db="EMBL/GenBank/DDBJ databases">
        <authorList>
            <person name="Murdoch R.W."/>
            <person name="Fathepure B."/>
        </authorList>
    </citation>
    <scope>NUCLEOTIDE SEQUENCE</scope>
</reference>
<name>A0A5B8RFX0_9ZZZZ</name>
<evidence type="ECO:0000256" key="6">
    <source>
        <dbReference type="SAM" id="Coils"/>
    </source>
</evidence>
<gene>
    <name evidence="9" type="ORF">KBTEX_03266</name>
</gene>
<keyword evidence="5 7" id="KW-0472">Membrane</keyword>
<dbReference type="InterPro" id="IPR050445">
    <property type="entry name" value="Bact_polysacc_biosynth/exp"/>
</dbReference>
<dbReference type="Gene3D" id="1.10.287.1490">
    <property type="match status" value="1"/>
</dbReference>
<feature type="transmembrane region" description="Helical" evidence="7">
    <location>
        <begin position="315"/>
        <end position="337"/>
    </location>
</feature>
<keyword evidence="6" id="KW-0175">Coiled coil</keyword>
<evidence type="ECO:0000256" key="4">
    <source>
        <dbReference type="ARBA" id="ARBA00022989"/>
    </source>
</evidence>
<proteinExistence type="predicted"/>
<comment type="subcellular location">
    <subcellularLocation>
        <location evidence="1">Cell membrane</location>
        <topology evidence="1">Multi-pass membrane protein</topology>
    </subcellularLocation>
</comment>
<keyword evidence="4 7" id="KW-1133">Transmembrane helix</keyword>
<organism evidence="9">
    <name type="scientific">uncultured organism</name>
    <dbReference type="NCBI Taxonomy" id="155900"/>
    <lineage>
        <taxon>unclassified sequences</taxon>
        <taxon>environmental samples</taxon>
    </lineage>
</organism>
<evidence type="ECO:0000256" key="3">
    <source>
        <dbReference type="ARBA" id="ARBA00022692"/>
    </source>
</evidence>
<feature type="coiled-coil region" evidence="6">
    <location>
        <begin position="164"/>
        <end position="291"/>
    </location>
</feature>
<evidence type="ECO:0000256" key="7">
    <source>
        <dbReference type="SAM" id="Phobius"/>
    </source>
</evidence>
<evidence type="ECO:0000313" key="9">
    <source>
        <dbReference type="EMBL" id="QEA06923.1"/>
    </source>
</evidence>
<dbReference type="PANTHER" id="PTHR32309:SF31">
    <property type="entry name" value="CAPSULAR EXOPOLYSACCHARIDE FAMILY"/>
    <property type="match status" value="1"/>
</dbReference>
<dbReference type="AlphaFoldDB" id="A0A5B8RFX0"/>
<evidence type="ECO:0000256" key="2">
    <source>
        <dbReference type="ARBA" id="ARBA00022475"/>
    </source>
</evidence>
<keyword evidence="2" id="KW-1003">Cell membrane</keyword>
<dbReference type="Pfam" id="PF02706">
    <property type="entry name" value="Wzz"/>
    <property type="match status" value="1"/>
</dbReference>
<dbReference type="EMBL" id="MN079184">
    <property type="protein sequence ID" value="QEA06923.1"/>
    <property type="molecule type" value="Genomic_DNA"/>
</dbReference>
<dbReference type="GO" id="GO:0005886">
    <property type="term" value="C:plasma membrane"/>
    <property type="evidence" value="ECO:0007669"/>
    <property type="project" value="UniProtKB-SubCell"/>
</dbReference>
<keyword evidence="3 7" id="KW-0812">Transmembrane</keyword>
<feature type="transmembrane region" description="Helical" evidence="7">
    <location>
        <begin position="40"/>
        <end position="59"/>
    </location>
</feature>
<dbReference type="PANTHER" id="PTHR32309">
    <property type="entry name" value="TYROSINE-PROTEIN KINASE"/>
    <property type="match status" value="1"/>
</dbReference>
<feature type="domain" description="Polysaccharide chain length determinant N-terminal" evidence="8">
    <location>
        <begin position="24"/>
        <end position="80"/>
    </location>
</feature>
<protein>
    <recommendedName>
        <fullName evidence="8">Polysaccharide chain length determinant N-terminal domain-containing protein</fullName>
    </recommendedName>
</protein>
<accession>A0A5B8RFX0</accession>
<sequence>MSDHPPRTVAPGSDGTSWPAYPDDEISLLDLWAVLVRRRLWLFGIAALVVLVTVAYALLRTPVFEYRALVEIASQDDGTTPVEKPSAVAARFNDIYIPQATSAWSEAHPDSPEPGVEAGVAGDADLVRLSGKGAQVLSDAYASVMKDAVGRLTEDHAPITERLRNRLRQQQSRAERRLATARDSVTEIVERRKMLDGRTARLTQEIDTLQQALGELEAVRPDGIADSPDAVSAVRRLLDNEVAFKRQRLDDLRTELNTDLPRRRDELNDRLDTARNEVESREEEVALLADRLAAITGTRLAAAPRRSDRPQGPSSAVIVALGAVLGLMLGVFAAFGAEFVSRANAHMRET</sequence>
<dbReference type="InterPro" id="IPR003856">
    <property type="entry name" value="LPS_length_determ_N"/>
</dbReference>